<comment type="caution">
    <text evidence="4">The sequence shown here is derived from an EMBL/GenBank/DDBJ whole genome shotgun (WGS) entry which is preliminary data.</text>
</comment>
<dbReference type="InterPro" id="IPR028081">
    <property type="entry name" value="Leu-bd"/>
</dbReference>
<dbReference type="Gene3D" id="3.40.50.2300">
    <property type="match status" value="2"/>
</dbReference>
<organism evidence="4 5">
    <name type="scientific">Actinomadura adrarensis</name>
    <dbReference type="NCBI Taxonomy" id="1819600"/>
    <lineage>
        <taxon>Bacteria</taxon>
        <taxon>Bacillati</taxon>
        <taxon>Actinomycetota</taxon>
        <taxon>Actinomycetes</taxon>
        <taxon>Streptosporangiales</taxon>
        <taxon>Thermomonosporaceae</taxon>
        <taxon>Actinomadura</taxon>
    </lineage>
</organism>
<dbReference type="EMBL" id="JBHTIR010002493">
    <property type="protein sequence ID" value="MFD0853851.1"/>
    <property type="molecule type" value="Genomic_DNA"/>
</dbReference>
<sequence length="173" mass="18307">IALIAATDVTTKTVVGLRQAGYRGKIAVVATAVSETSLAKMGDAGEGLIVISDYDAATNTANPKVKQFVDEMGKYGEDKVEGTEFALNVWAGIHLVADRLNGMTEISGPALMKSLDGSKVSIGIAPDFTFGTPNFLKLPRLPRSTVQFQTVRGGKIMAPAGGKFTDLEQFVQQ</sequence>
<keyword evidence="2" id="KW-0732">Signal</keyword>
<name>A0ABW3CH31_9ACTN</name>
<gene>
    <name evidence="4" type="ORF">ACFQ07_16555</name>
</gene>
<evidence type="ECO:0000313" key="5">
    <source>
        <dbReference type="Proteomes" id="UP001597083"/>
    </source>
</evidence>
<dbReference type="Proteomes" id="UP001597083">
    <property type="component" value="Unassembled WGS sequence"/>
</dbReference>
<comment type="similarity">
    <text evidence="1">Belongs to the leucine-binding protein family.</text>
</comment>
<keyword evidence="5" id="KW-1185">Reference proteome</keyword>
<feature type="domain" description="Leucine-binding protein" evidence="3">
    <location>
        <begin position="2"/>
        <end position="126"/>
    </location>
</feature>
<evidence type="ECO:0000256" key="1">
    <source>
        <dbReference type="ARBA" id="ARBA00010062"/>
    </source>
</evidence>
<evidence type="ECO:0000256" key="2">
    <source>
        <dbReference type="ARBA" id="ARBA00022729"/>
    </source>
</evidence>
<dbReference type="InterPro" id="IPR028082">
    <property type="entry name" value="Peripla_BP_I"/>
</dbReference>
<proteinExistence type="inferred from homology"/>
<reference evidence="5" key="1">
    <citation type="journal article" date="2019" name="Int. J. Syst. Evol. Microbiol.">
        <title>The Global Catalogue of Microorganisms (GCM) 10K type strain sequencing project: providing services to taxonomists for standard genome sequencing and annotation.</title>
        <authorList>
            <consortium name="The Broad Institute Genomics Platform"/>
            <consortium name="The Broad Institute Genome Sequencing Center for Infectious Disease"/>
            <person name="Wu L."/>
            <person name="Ma J."/>
        </authorList>
    </citation>
    <scope>NUCLEOTIDE SEQUENCE [LARGE SCALE GENOMIC DNA]</scope>
    <source>
        <strain evidence="5">JCM 31696</strain>
    </source>
</reference>
<evidence type="ECO:0000313" key="4">
    <source>
        <dbReference type="EMBL" id="MFD0853851.1"/>
    </source>
</evidence>
<accession>A0ABW3CH31</accession>
<evidence type="ECO:0000259" key="3">
    <source>
        <dbReference type="Pfam" id="PF13458"/>
    </source>
</evidence>
<protein>
    <submittedName>
        <fullName evidence="4">ABC transporter substrate-binding protein</fullName>
    </submittedName>
</protein>
<feature type="non-terminal residue" evidence="4">
    <location>
        <position position="1"/>
    </location>
</feature>
<dbReference type="Pfam" id="PF13458">
    <property type="entry name" value="Peripla_BP_6"/>
    <property type="match status" value="1"/>
</dbReference>
<dbReference type="SUPFAM" id="SSF53822">
    <property type="entry name" value="Periplasmic binding protein-like I"/>
    <property type="match status" value="1"/>
</dbReference>